<accession>A0A7V7SC50</accession>
<organism evidence="7 8">
    <name type="scientific">Bacillus luti</name>
    <dbReference type="NCBI Taxonomy" id="2026191"/>
    <lineage>
        <taxon>Bacteria</taxon>
        <taxon>Bacillati</taxon>
        <taxon>Bacillota</taxon>
        <taxon>Bacilli</taxon>
        <taxon>Bacillales</taxon>
        <taxon>Bacillaceae</taxon>
        <taxon>Bacillus</taxon>
        <taxon>Bacillus cereus group</taxon>
    </lineage>
</organism>
<dbReference type="EMBL" id="WBPG01000008">
    <property type="protein sequence ID" value="KAB2444241.1"/>
    <property type="molecule type" value="Genomic_DNA"/>
</dbReference>
<dbReference type="GO" id="GO:0003677">
    <property type="term" value="F:DNA binding"/>
    <property type="evidence" value="ECO:0007669"/>
    <property type="project" value="UniProtKB-KW"/>
</dbReference>
<comment type="caution">
    <text evidence="7">The sequence shown here is derived from an EMBL/GenBank/DDBJ whole genome shotgun (WGS) entry which is preliminary data.</text>
</comment>
<keyword evidence="5" id="KW-0804">Transcription</keyword>
<dbReference type="SUPFAM" id="SSF46785">
    <property type="entry name" value="Winged helix' DNA-binding domain"/>
    <property type="match status" value="1"/>
</dbReference>
<dbReference type="GO" id="GO:0003700">
    <property type="term" value="F:DNA-binding transcription factor activity"/>
    <property type="evidence" value="ECO:0007669"/>
    <property type="project" value="InterPro"/>
</dbReference>
<dbReference type="Proteomes" id="UP000470409">
    <property type="component" value="Unassembled WGS sequence"/>
</dbReference>
<dbReference type="Gene3D" id="1.10.10.10">
    <property type="entry name" value="Winged helix-like DNA-binding domain superfamily/Winged helix DNA-binding domain"/>
    <property type="match status" value="1"/>
</dbReference>
<gene>
    <name evidence="7" type="ORF">F8163_03440</name>
</gene>
<evidence type="ECO:0000256" key="3">
    <source>
        <dbReference type="ARBA" id="ARBA00023015"/>
    </source>
</evidence>
<dbReference type="PROSITE" id="PS50931">
    <property type="entry name" value="HTH_LYSR"/>
    <property type="match status" value="1"/>
</dbReference>
<comment type="similarity">
    <text evidence="1">Belongs to the LysR transcriptional regulatory family.</text>
</comment>
<dbReference type="InterPro" id="IPR036390">
    <property type="entry name" value="WH_DNA-bd_sf"/>
</dbReference>
<evidence type="ECO:0000256" key="4">
    <source>
        <dbReference type="ARBA" id="ARBA00023125"/>
    </source>
</evidence>
<dbReference type="RefSeq" id="WP_151624233.1">
    <property type="nucleotide sequence ID" value="NZ_WBPG01000008.1"/>
</dbReference>
<dbReference type="Pfam" id="PF00126">
    <property type="entry name" value="HTH_1"/>
    <property type="match status" value="1"/>
</dbReference>
<dbReference type="InterPro" id="IPR005119">
    <property type="entry name" value="LysR_subst-bd"/>
</dbReference>
<evidence type="ECO:0000256" key="5">
    <source>
        <dbReference type="ARBA" id="ARBA00023163"/>
    </source>
</evidence>
<dbReference type="GO" id="GO:0005829">
    <property type="term" value="C:cytosol"/>
    <property type="evidence" value="ECO:0007669"/>
    <property type="project" value="TreeGrafter"/>
</dbReference>
<evidence type="ECO:0000313" key="7">
    <source>
        <dbReference type="EMBL" id="KAB2444241.1"/>
    </source>
</evidence>
<evidence type="ECO:0000256" key="1">
    <source>
        <dbReference type="ARBA" id="ARBA00009437"/>
    </source>
</evidence>
<sequence length="295" mass="33463">MATLAQYTAFHTLINTGNFTATGLKLNLTQSSISHAISNLEAELNLALIIRNRNNIVLTNEGKVVYDHISKILKQQRHLESAVADLKNLIGGSLSVGILPSVSLVLLPKVLAYFEEHHPNLHIRLMEGDYDQIEEWLHNGVVDIGFLVEPHSKDLVFNHVFNDELVCIMAKHHPLANEEKLHLEQLKNERWIMPKRTIDRDVSRILTENKIHPNIVYDFSVDQVILSMVNENLGISIVPSSLLIHAPHQLIRKNFYESYVRNVGIAHNRSVHLSPGALEFLEICKEFASNLESNY</sequence>
<evidence type="ECO:0000313" key="8">
    <source>
        <dbReference type="Proteomes" id="UP000470409"/>
    </source>
</evidence>
<dbReference type="AlphaFoldDB" id="A0A7V7SC50"/>
<dbReference type="Gene3D" id="3.40.190.290">
    <property type="match status" value="1"/>
</dbReference>
<reference evidence="7 8" key="1">
    <citation type="submission" date="2019-10" db="EMBL/GenBank/DDBJ databases">
        <title>Bacillus from the desert of Cuatro Cinegas, Coahuila.</title>
        <authorList>
            <person name="Olmedo-Alvarez G."/>
            <person name="Saldana S."/>
            <person name="Barcelo D."/>
        </authorList>
    </citation>
    <scope>NUCLEOTIDE SEQUENCE [LARGE SCALE GENOMIC DNA]</scope>
    <source>
        <strain evidence="7 8">CH155b_5T</strain>
    </source>
</reference>
<dbReference type="PRINTS" id="PR00039">
    <property type="entry name" value="HTHLYSR"/>
</dbReference>
<name>A0A7V7SC50_9BACI</name>
<keyword evidence="4" id="KW-0238">DNA-binding</keyword>
<proteinExistence type="inferred from homology"/>
<dbReference type="InterPro" id="IPR036388">
    <property type="entry name" value="WH-like_DNA-bd_sf"/>
</dbReference>
<dbReference type="InterPro" id="IPR050950">
    <property type="entry name" value="HTH-type_LysR_regulators"/>
</dbReference>
<dbReference type="PANTHER" id="PTHR30419:SF24">
    <property type="entry name" value="HTH-TYPE TRANSCRIPTIONAL REGULATOR CZCR"/>
    <property type="match status" value="1"/>
</dbReference>
<dbReference type="SUPFAM" id="SSF53850">
    <property type="entry name" value="Periplasmic binding protein-like II"/>
    <property type="match status" value="1"/>
</dbReference>
<protein>
    <recommendedName>
        <fullName evidence="2">HTH-type transcriptional regulator CzcR</fullName>
    </recommendedName>
</protein>
<keyword evidence="3" id="KW-0805">Transcription regulation</keyword>
<dbReference type="PANTHER" id="PTHR30419">
    <property type="entry name" value="HTH-TYPE TRANSCRIPTIONAL REGULATOR YBHD"/>
    <property type="match status" value="1"/>
</dbReference>
<dbReference type="CDD" id="cd05466">
    <property type="entry name" value="PBP2_LTTR_substrate"/>
    <property type="match status" value="1"/>
</dbReference>
<dbReference type="InterPro" id="IPR000847">
    <property type="entry name" value="LysR_HTH_N"/>
</dbReference>
<dbReference type="Pfam" id="PF03466">
    <property type="entry name" value="LysR_substrate"/>
    <property type="match status" value="1"/>
</dbReference>
<evidence type="ECO:0000256" key="2">
    <source>
        <dbReference type="ARBA" id="ARBA00018718"/>
    </source>
</evidence>
<evidence type="ECO:0000259" key="6">
    <source>
        <dbReference type="PROSITE" id="PS50931"/>
    </source>
</evidence>
<feature type="domain" description="HTH lysR-type" evidence="6">
    <location>
        <begin position="1"/>
        <end position="59"/>
    </location>
</feature>